<reference evidence="1" key="1">
    <citation type="submission" date="2022-07" db="EMBL/GenBank/DDBJ databases">
        <title>Genome Sequence of Lecanicillium saksenae.</title>
        <authorList>
            <person name="Buettner E."/>
        </authorList>
    </citation>
    <scope>NUCLEOTIDE SEQUENCE</scope>
    <source>
        <strain evidence="1">VT-O1</strain>
    </source>
</reference>
<organism evidence="1 2">
    <name type="scientific">Lecanicillium saksenae</name>
    <dbReference type="NCBI Taxonomy" id="468837"/>
    <lineage>
        <taxon>Eukaryota</taxon>
        <taxon>Fungi</taxon>
        <taxon>Dikarya</taxon>
        <taxon>Ascomycota</taxon>
        <taxon>Pezizomycotina</taxon>
        <taxon>Sordariomycetes</taxon>
        <taxon>Hypocreomycetidae</taxon>
        <taxon>Hypocreales</taxon>
        <taxon>Cordycipitaceae</taxon>
        <taxon>Lecanicillium</taxon>
    </lineage>
</organism>
<dbReference type="EMBL" id="JANAKD010000106">
    <property type="protein sequence ID" value="KAJ3497516.1"/>
    <property type="molecule type" value="Genomic_DNA"/>
</dbReference>
<accession>A0ACC1R2U5</accession>
<protein>
    <submittedName>
        <fullName evidence="1">Uncharacterized protein</fullName>
    </submittedName>
</protein>
<comment type="caution">
    <text evidence="1">The sequence shown here is derived from an EMBL/GenBank/DDBJ whole genome shotgun (WGS) entry which is preliminary data.</text>
</comment>
<evidence type="ECO:0000313" key="2">
    <source>
        <dbReference type="Proteomes" id="UP001148737"/>
    </source>
</evidence>
<evidence type="ECO:0000313" key="1">
    <source>
        <dbReference type="EMBL" id="KAJ3497516.1"/>
    </source>
</evidence>
<proteinExistence type="predicted"/>
<sequence length="515" mass="57793">MEVPYAPEEFPPGSESLIREVSGPAEETPHWEPLYRQACAFGPEIFTQRMVTFIRNPNLNTTWLFRGDILFDDNPGAEEAGEQNGVPESLGDFDVNWPARKAIAGMTTTRTMVRRLIPRNQLRDAPMNQTCEFHQSTEFQADSAPSRGKVSTLVIYIPHAGSIEEMPFYHPDVRGIAHLHEWDASTKKGLVSVHFQPFQADTSLKDEKLRRVGYHLLERLYKHGHSSLRGYTKRVHHDTIIPQPQFQDRYSLLKYKYARSIMGSWAESTDPKKHVFEDLGIAAFLMELWTNMYGEDKAKFPGFVDIGCGNGLLVYILNEEGYAGWGFDARERKSWSQYSTTPCASSPTDSSLVARCLMPSVVPKPENETTIDDSLIHDGLFEKGTFIISNHADELTPWTPILGALSDCPWISIPCCSHDLTGAKFRAPPPRDKTKAKSTYASLVDWVAQIAENCGWNVETEMLRIPSTRNTGLLGRTRAKETSDDDIATILAKYGGVTGYYASIAKLVKTGPRSH</sequence>
<dbReference type="Proteomes" id="UP001148737">
    <property type="component" value="Unassembled WGS sequence"/>
</dbReference>
<name>A0ACC1R2U5_9HYPO</name>
<keyword evidence="2" id="KW-1185">Reference proteome</keyword>
<gene>
    <name evidence="1" type="ORF">NLG97_g1840</name>
</gene>